<sequence length="159" mass="17605">MRTRRRKQPTIIFAAVTLHVAEIRTFPNGLCEKNPKIKGFLKDKDLLRCVKKAHVIHAHKGSHSVAAVANYSVYLNREVPVDLTSLIFSEKCAALEACLGSVDGEKISSKNEWPHVTVWTSPGVPPKEANTLPQLVSEGKAIRISINQPFTISGTLDFY</sequence>
<gene>
    <name evidence="2" type="ORF">MKW98_027297</name>
</gene>
<accession>A0AAD4SPM5</accession>
<dbReference type="InterPro" id="IPR038837">
    <property type="entry name" value="tRNA_ligase_1"/>
</dbReference>
<comment type="caution">
    <text evidence="2">The sequence shown here is derived from an EMBL/GenBank/DDBJ whole genome shotgun (WGS) entry which is preliminary data.</text>
</comment>
<protein>
    <recommendedName>
        <fullName evidence="1">tRNA ligase phosphodiesterase domain-containing protein</fullName>
    </recommendedName>
</protein>
<dbReference type="GO" id="GO:0006388">
    <property type="term" value="P:tRNA splicing, via endonucleolytic cleavage and ligation"/>
    <property type="evidence" value="ECO:0007669"/>
    <property type="project" value="InterPro"/>
</dbReference>
<dbReference type="GO" id="GO:0003972">
    <property type="term" value="F:RNA ligase (ATP) activity"/>
    <property type="evidence" value="ECO:0007669"/>
    <property type="project" value="InterPro"/>
</dbReference>
<dbReference type="AlphaFoldDB" id="A0AAD4SPM5"/>
<proteinExistence type="predicted"/>
<dbReference type="Proteomes" id="UP001202328">
    <property type="component" value="Unassembled WGS sequence"/>
</dbReference>
<name>A0AAD4SPM5_9MAGN</name>
<dbReference type="EMBL" id="JAJJMB010008995">
    <property type="protein sequence ID" value="KAI3917378.1"/>
    <property type="molecule type" value="Genomic_DNA"/>
</dbReference>
<organism evidence="2 3">
    <name type="scientific">Papaver atlanticum</name>
    <dbReference type="NCBI Taxonomy" id="357466"/>
    <lineage>
        <taxon>Eukaryota</taxon>
        <taxon>Viridiplantae</taxon>
        <taxon>Streptophyta</taxon>
        <taxon>Embryophyta</taxon>
        <taxon>Tracheophyta</taxon>
        <taxon>Spermatophyta</taxon>
        <taxon>Magnoliopsida</taxon>
        <taxon>Ranunculales</taxon>
        <taxon>Papaveraceae</taxon>
        <taxon>Papaveroideae</taxon>
        <taxon>Papaver</taxon>
    </lineage>
</organism>
<reference evidence="2" key="1">
    <citation type="submission" date="2022-04" db="EMBL/GenBank/DDBJ databases">
        <title>A functionally conserved STORR gene fusion in Papaver species that diverged 16.8 million years ago.</title>
        <authorList>
            <person name="Catania T."/>
        </authorList>
    </citation>
    <scope>NUCLEOTIDE SEQUENCE</scope>
    <source>
        <strain evidence="2">S-188037</strain>
    </source>
</reference>
<evidence type="ECO:0000313" key="2">
    <source>
        <dbReference type="EMBL" id="KAI3917378.1"/>
    </source>
</evidence>
<dbReference type="PANTHER" id="PTHR35460:SF1">
    <property type="entry name" value="TRNA LIGASE 1"/>
    <property type="match status" value="1"/>
</dbReference>
<evidence type="ECO:0000259" key="1">
    <source>
        <dbReference type="Pfam" id="PF08302"/>
    </source>
</evidence>
<dbReference type="Pfam" id="PF08302">
    <property type="entry name" value="tRNA_lig_CPD"/>
    <property type="match status" value="1"/>
</dbReference>
<dbReference type="InterPro" id="IPR015965">
    <property type="entry name" value="tRNA_lig_PDEase"/>
</dbReference>
<dbReference type="GO" id="GO:0005524">
    <property type="term" value="F:ATP binding"/>
    <property type="evidence" value="ECO:0007669"/>
    <property type="project" value="InterPro"/>
</dbReference>
<dbReference type="PANTHER" id="PTHR35460">
    <property type="entry name" value="TRNA LIGASE 1"/>
    <property type="match status" value="1"/>
</dbReference>
<feature type="domain" description="tRNA ligase phosphodiesterase" evidence="1">
    <location>
        <begin position="67"/>
        <end position="140"/>
    </location>
</feature>
<evidence type="ECO:0000313" key="3">
    <source>
        <dbReference type="Proteomes" id="UP001202328"/>
    </source>
</evidence>
<keyword evidence="3" id="KW-1185">Reference proteome</keyword>